<proteinExistence type="predicted"/>
<protein>
    <submittedName>
        <fullName evidence="1">Uncharacterized protein</fullName>
    </submittedName>
</protein>
<sequence>MRVHSFRAAAEYFFPDHSSWPTRLSPGYRRRPRDPATREAPPVGGKRASLSPSDIKDSAKANKVESAPFQRSSRQSSSLDGLLGSAAPSPPTMTLTRTPPRGHVLRGSWPCRAT</sequence>
<evidence type="ECO:0000313" key="1">
    <source>
        <dbReference type="EMBL" id="KAH6928067.1"/>
    </source>
</evidence>
<evidence type="ECO:0000313" key="2">
    <source>
        <dbReference type="Proteomes" id="UP000821845"/>
    </source>
</evidence>
<dbReference type="EMBL" id="CM023486">
    <property type="protein sequence ID" value="KAH6928067.1"/>
    <property type="molecule type" value="Genomic_DNA"/>
</dbReference>
<organism evidence="1 2">
    <name type="scientific">Hyalomma asiaticum</name>
    <name type="common">Tick</name>
    <dbReference type="NCBI Taxonomy" id="266040"/>
    <lineage>
        <taxon>Eukaryota</taxon>
        <taxon>Metazoa</taxon>
        <taxon>Ecdysozoa</taxon>
        <taxon>Arthropoda</taxon>
        <taxon>Chelicerata</taxon>
        <taxon>Arachnida</taxon>
        <taxon>Acari</taxon>
        <taxon>Parasitiformes</taxon>
        <taxon>Ixodida</taxon>
        <taxon>Ixodoidea</taxon>
        <taxon>Ixodidae</taxon>
        <taxon>Hyalomminae</taxon>
        <taxon>Hyalomma</taxon>
    </lineage>
</organism>
<name>A0ACB7RYR2_HYAAI</name>
<gene>
    <name evidence="1" type="ORF">HPB50_011186</name>
</gene>
<accession>A0ACB7RYR2</accession>
<comment type="caution">
    <text evidence="1">The sequence shown here is derived from an EMBL/GenBank/DDBJ whole genome shotgun (WGS) entry which is preliminary data.</text>
</comment>
<reference evidence="1" key="1">
    <citation type="submission" date="2020-05" db="EMBL/GenBank/DDBJ databases">
        <title>Large-scale comparative analyses of tick genomes elucidate their genetic diversity and vector capacities.</title>
        <authorList>
            <person name="Jia N."/>
            <person name="Wang J."/>
            <person name="Shi W."/>
            <person name="Du L."/>
            <person name="Sun Y."/>
            <person name="Zhan W."/>
            <person name="Jiang J."/>
            <person name="Wang Q."/>
            <person name="Zhang B."/>
            <person name="Ji P."/>
            <person name="Sakyi L.B."/>
            <person name="Cui X."/>
            <person name="Yuan T."/>
            <person name="Jiang B."/>
            <person name="Yang W."/>
            <person name="Lam T.T.-Y."/>
            <person name="Chang Q."/>
            <person name="Ding S."/>
            <person name="Wang X."/>
            <person name="Zhu J."/>
            <person name="Ruan X."/>
            <person name="Zhao L."/>
            <person name="Wei J."/>
            <person name="Que T."/>
            <person name="Du C."/>
            <person name="Cheng J."/>
            <person name="Dai P."/>
            <person name="Han X."/>
            <person name="Huang E."/>
            <person name="Gao Y."/>
            <person name="Liu J."/>
            <person name="Shao H."/>
            <person name="Ye R."/>
            <person name="Li L."/>
            <person name="Wei W."/>
            <person name="Wang X."/>
            <person name="Wang C."/>
            <person name="Yang T."/>
            <person name="Huo Q."/>
            <person name="Li W."/>
            <person name="Guo W."/>
            <person name="Chen H."/>
            <person name="Zhou L."/>
            <person name="Ni X."/>
            <person name="Tian J."/>
            <person name="Zhou Y."/>
            <person name="Sheng Y."/>
            <person name="Liu T."/>
            <person name="Pan Y."/>
            <person name="Xia L."/>
            <person name="Li J."/>
            <person name="Zhao F."/>
            <person name="Cao W."/>
        </authorList>
    </citation>
    <scope>NUCLEOTIDE SEQUENCE</scope>
    <source>
        <strain evidence="1">Hyas-2018</strain>
    </source>
</reference>
<keyword evidence="2" id="KW-1185">Reference proteome</keyword>
<dbReference type="Proteomes" id="UP000821845">
    <property type="component" value="Chromosome 6"/>
</dbReference>